<evidence type="ECO:0000313" key="3">
    <source>
        <dbReference type="Proteomes" id="UP000309340"/>
    </source>
</evidence>
<name>A0A4U0VLC6_9PEZI</name>
<dbReference type="Proteomes" id="UP000309340">
    <property type="component" value="Unassembled WGS sequence"/>
</dbReference>
<protein>
    <submittedName>
        <fullName evidence="2">Uncharacterized protein</fullName>
    </submittedName>
</protein>
<feature type="compositionally biased region" description="Polar residues" evidence="1">
    <location>
        <begin position="93"/>
        <end position="120"/>
    </location>
</feature>
<comment type="caution">
    <text evidence="2">The sequence shown here is derived from an EMBL/GenBank/DDBJ whole genome shotgun (WGS) entry which is preliminary data.</text>
</comment>
<evidence type="ECO:0000313" key="2">
    <source>
        <dbReference type="EMBL" id="TKA50171.1"/>
    </source>
</evidence>
<feature type="region of interest" description="Disordered" evidence="1">
    <location>
        <begin position="85"/>
        <end position="135"/>
    </location>
</feature>
<reference evidence="2 3" key="1">
    <citation type="submission" date="2017-03" db="EMBL/GenBank/DDBJ databases">
        <title>Genomes of endolithic fungi from Antarctica.</title>
        <authorList>
            <person name="Coleine C."/>
            <person name="Masonjones S."/>
            <person name="Stajich J.E."/>
        </authorList>
    </citation>
    <scope>NUCLEOTIDE SEQUENCE [LARGE SCALE GENOMIC DNA]</scope>
    <source>
        <strain evidence="2 3">CCFEE 5184</strain>
    </source>
</reference>
<keyword evidence="3" id="KW-1185">Reference proteome</keyword>
<organism evidence="2 3">
    <name type="scientific">Friedmanniomyces simplex</name>
    <dbReference type="NCBI Taxonomy" id="329884"/>
    <lineage>
        <taxon>Eukaryota</taxon>
        <taxon>Fungi</taxon>
        <taxon>Dikarya</taxon>
        <taxon>Ascomycota</taxon>
        <taxon>Pezizomycotina</taxon>
        <taxon>Dothideomycetes</taxon>
        <taxon>Dothideomycetidae</taxon>
        <taxon>Mycosphaerellales</taxon>
        <taxon>Teratosphaeriaceae</taxon>
        <taxon>Friedmanniomyces</taxon>
    </lineage>
</organism>
<dbReference type="EMBL" id="NAJQ01001990">
    <property type="protein sequence ID" value="TKA50171.1"/>
    <property type="molecule type" value="Genomic_DNA"/>
</dbReference>
<evidence type="ECO:0000256" key="1">
    <source>
        <dbReference type="SAM" id="MobiDB-lite"/>
    </source>
</evidence>
<proteinExistence type="predicted"/>
<dbReference type="AlphaFoldDB" id="A0A4U0VLC6"/>
<gene>
    <name evidence="2" type="ORF">B0A55_13134</name>
</gene>
<accession>A0A4U0VLC6</accession>
<sequence length="135" mass="14777">MTDRTRDELEGAASLLARQNVPIVHRNTAEQKPEDLEGAASLLALQRLPVVHSNMADRKQDELEGAATQHVENVKKVILEELDAVKPHDGRTHSNSGVATHTTRFPPSIDVTSSPIQSLHPSDAELNHQWRSAAA</sequence>